<dbReference type="Proteomes" id="UP000247409">
    <property type="component" value="Unassembled WGS sequence"/>
</dbReference>
<name>A0A2V3IXS4_9FLOR</name>
<dbReference type="InterPro" id="IPR014764">
    <property type="entry name" value="DCN-prot"/>
</dbReference>
<dbReference type="GO" id="GO:0097602">
    <property type="term" value="F:cullin family protein binding"/>
    <property type="evidence" value="ECO:0007669"/>
    <property type="project" value="TreeGrafter"/>
</dbReference>
<dbReference type="PANTHER" id="PTHR12281:SF31">
    <property type="entry name" value="DCN1-LIKE PROTEIN 3"/>
    <property type="match status" value="1"/>
</dbReference>
<dbReference type="Pfam" id="PF03556">
    <property type="entry name" value="Cullin_binding"/>
    <property type="match status" value="1"/>
</dbReference>
<reference evidence="3 4" key="1">
    <citation type="journal article" date="2018" name="Mol. Biol. Evol.">
        <title>Analysis of the draft genome of the red seaweed Gracilariopsis chorda provides insights into genome size evolution in Rhodophyta.</title>
        <authorList>
            <person name="Lee J."/>
            <person name="Yang E.C."/>
            <person name="Graf L."/>
            <person name="Yang J.H."/>
            <person name="Qiu H."/>
            <person name="Zel Zion U."/>
            <person name="Chan C.X."/>
            <person name="Stephens T.G."/>
            <person name="Weber A.P.M."/>
            <person name="Boo G.H."/>
            <person name="Boo S.M."/>
            <person name="Kim K.M."/>
            <person name="Shin Y."/>
            <person name="Jung M."/>
            <person name="Lee S.J."/>
            <person name="Yim H.S."/>
            <person name="Lee J.H."/>
            <person name="Bhattacharya D."/>
            <person name="Yoon H.S."/>
        </authorList>
    </citation>
    <scope>NUCLEOTIDE SEQUENCE [LARGE SCALE GENOMIC DNA]</scope>
    <source>
        <strain evidence="3 4">SKKU-2015</strain>
        <tissue evidence="3">Whole body</tissue>
    </source>
</reference>
<dbReference type="STRING" id="448386.A0A2V3IXS4"/>
<dbReference type="GO" id="GO:0031624">
    <property type="term" value="F:ubiquitin conjugating enzyme binding"/>
    <property type="evidence" value="ECO:0007669"/>
    <property type="project" value="TreeGrafter"/>
</dbReference>
<evidence type="ECO:0000313" key="4">
    <source>
        <dbReference type="Proteomes" id="UP000247409"/>
    </source>
</evidence>
<evidence type="ECO:0000256" key="1">
    <source>
        <dbReference type="RuleBase" id="RU410713"/>
    </source>
</evidence>
<dbReference type="Gene3D" id="1.10.238.10">
    <property type="entry name" value="EF-hand"/>
    <property type="match status" value="1"/>
</dbReference>
<comment type="function">
    <text evidence="1">Neddylation of cullins play an essential role in the regulation of SCF-type complexes activity.</text>
</comment>
<dbReference type="AlphaFoldDB" id="A0A2V3IXS4"/>
<dbReference type="InterPro" id="IPR005176">
    <property type="entry name" value="PONY_dom"/>
</dbReference>
<comment type="caution">
    <text evidence="3">The sequence shown here is derived from an EMBL/GenBank/DDBJ whole genome shotgun (WGS) entry which is preliminary data.</text>
</comment>
<protein>
    <recommendedName>
        <fullName evidence="1">Defective in cullin neddylation protein</fullName>
    </recommendedName>
</protein>
<evidence type="ECO:0000313" key="3">
    <source>
        <dbReference type="EMBL" id="PXF46487.1"/>
    </source>
</evidence>
<proteinExistence type="predicted"/>
<gene>
    <name evidence="3" type="ORF">BWQ96_03722</name>
</gene>
<dbReference type="InterPro" id="IPR042460">
    <property type="entry name" value="DCN1-like_PONY"/>
</dbReference>
<dbReference type="GO" id="GO:0000151">
    <property type="term" value="C:ubiquitin ligase complex"/>
    <property type="evidence" value="ECO:0007669"/>
    <property type="project" value="TreeGrafter"/>
</dbReference>
<keyword evidence="4" id="KW-1185">Reference proteome</keyword>
<dbReference type="PROSITE" id="PS51229">
    <property type="entry name" value="DCUN1"/>
    <property type="match status" value="1"/>
</dbReference>
<evidence type="ECO:0000259" key="2">
    <source>
        <dbReference type="PROSITE" id="PS51229"/>
    </source>
</evidence>
<sequence>MRRGLTRLSRFQPAHRRDSIDYAAIHDMFNVIRDAHVEKIGPEGIQALFDRLEIDTLDIATLIFAWKLRAKVPFEFSKKEFVDGCVNLRADSWDKLKKIIPALKSAISDPNDFRSFYMYAFEYSKPPEQRSLPIETAHQLFPLIFEGRFIHLDLWMSFLSTRRLPISKDTYTLLLDFANTINEDMSNYDEQNGAWPVLLDEFVDFARPKLKKTAQ</sequence>
<dbReference type="Gene3D" id="1.10.238.200">
    <property type="entry name" value="Cullin, PONY binding domain"/>
    <property type="match status" value="1"/>
</dbReference>
<organism evidence="3 4">
    <name type="scientific">Gracilariopsis chorda</name>
    <dbReference type="NCBI Taxonomy" id="448386"/>
    <lineage>
        <taxon>Eukaryota</taxon>
        <taxon>Rhodophyta</taxon>
        <taxon>Florideophyceae</taxon>
        <taxon>Rhodymeniophycidae</taxon>
        <taxon>Gracilariales</taxon>
        <taxon>Gracilariaceae</taxon>
        <taxon>Gracilariopsis</taxon>
    </lineage>
</organism>
<accession>A0A2V3IXS4</accession>
<dbReference type="PANTHER" id="PTHR12281">
    <property type="entry name" value="RP42 RELATED"/>
    <property type="match status" value="1"/>
</dbReference>
<dbReference type="GO" id="GO:0032182">
    <property type="term" value="F:ubiquitin-like protein binding"/>
    <property type="evidence" value="ECO:0007669"/>
    <property type="project" value="TreeGrafter"/>
</dbReference>
<dbReference type="OrthoDB" id="780at2759"/>
<feature type="domain" description="DCUN1" evidence="2">
    <location>
        <begin position="20"/>
        <end position="207"/>
    </location>
</feature>
<dbReference type="GO" id="GO:0045116">
    <property type="term" value="P:protein neddylation"/>
    <property type="evidence" value="ECO:0007669"/>
    <property type="project" value="TreeGrafter"/>
</dbReference>
<dbReference type="EMBL" id="NBIV01000037">
    <property type="protein sequence ID" value="PXF46487.1"/>
    <property type="molecule type" value="Genomic_DNA"/>
</dbReference>